<feature type="compositionally biased region" description="Polar residues" evidence="1">
    <location>
        <begin position="537"/>
        <end position="546"/>
    </location>
</feature>
<dbReference type="RefSeq" id="XP_008869766.1">
    <property type="nucleotide sequence ID" value="XM_008871544.1"/>
</dbReference>
<gene>
    <name evidence="2" type="ORF">H310_06467</name>
</gene>
<proteinExistence type="predicted"/>
<dbReference type="PANTHER" id="PTHR12459">
    <property type="entry name" value="TRANSMEMBRANE PROTEIN 135-RELATED"/>
    <property type="match status" value="1"/>
</dbReference>
<dbReference type="GeneID" id="20083517"/>
<name>A0A024U8M3_9STRA</name>
<evidence type="ECO:0008006" key="3">
    <source>
        <dbReference type="Google" id="ProtNLM"/>
    </source>
</evidence>
<reference evidence="2" key="1">
    <citation type="submission" date="2013-12" db="EMBL/GenBank/DDBJ databases">
        <title>The Genome Sequence of Aphanomyces invadans NJM9701.</title>
        <authorList>
            <consortium name="The Broad Institute Genomics Platform"/>
            <person name="Russ C."/>
            <person name="Tyler B."/>
            <person name="van West P."/>
            <person name="Dieguez-Uribeondo J."/>
            <person name="Young S.K."/>
            <person name="Zeng Q."/>
            <person name="Gargeya S."/>
            <person name="Fitzgerald M."/>
            <person name="Abouelleil A."/>
            <person name="Alvarado L."/>
            <person name="Chapman S.B."/>
            <person name="Gainer-Dewar J."/>
            <person name="Goldberg J."/>
            <person name="Griggs A."/>
            <person name="Gujja S."/>
            <person name="Hansen M."/>
            <person name="Howarth C."/>
            <person name="Imamovic A."/>
            <person name="Ireland A."/>
            <person name="Larimer J."/>
            <person name="McCowan C."/>
            <person name="Murphy C."/>
            <person name="Pearson M."/>
            <person name="Poon T.W."/>
            <person name="Priest M."/>
            <person name="Roberts A."/>
            <person name="Saif S."/>
            <person name="Shea T."/>
            <person name="Sykes S."/>
            <person name="Wortman J."/>
            <person name="Nusbaum C."/>
            <person name="Birren B."/>
        </authorList>
    </citation>
    <scope>NUCLEOTIDE SEQUENCE [LARGE SCALE GENOMIC DNA]</scope>
    <source>
        <strain evidence="2">NJM9701</strain>
    </source>
</reference>
<accession>A0A024U8M3</accession>
<dbReference type="AlphaFoldDB" id="A0A024U8M3"/>
<dbReference type="eggNOG" id="KOG1398">
    <property type="taxonomic scope" value="Eukaryota"/>
</dbReference>
<dbReference type="EMBL" id="KI913962">
    <property type="protein sequence ID" value="ETW01917.1"/>
    <property type="molecule type" value="Genomic_DNA"/>
</dbReference>
<evidence type="ECO:0000313" key="2">
    <source>
        <dbReference type="EMBL" id="ETW01918.1"/>
    </source>
</evidence>
<dbReference type="VEuPathDB" id="FungiDB:H310_06467"/>
<protein>
    <recommendedName>
        <fullName evidence="3">Transmembrane protein 135 N-terminal domain-containing protein</fullName>
    </recommendedName>
</protein>
<dbReference type="EMBL" id="KI913962">
    <property type="protein sequence ID" value="ETW01918.1"/>
    <property type="molecule type" value="Genomic_DNA"/>
</dbReference>
<dbReference type="PANTHER" id="PTHR12459:SF15">
    <property type="entry name" value="TRANSMEMBRANE PROTEIN 135"/>
    <property type="match status" value="1"/>
</dbReference>
<evidence type="ECO:0000256" key="1">
    <source>
        <dbReference type="SAM" id="MobiDB-lite"/>
    </source>
</evidence>
<feature type="region of interest" description="Disordered" evidence="1">
    <location>
        <begin position="524"/>
        <end position="546"/>
    </location>
</feature>
<dbReference type="RefSeq" id="XP_008869765.1">
    <property type="nucleotide sequence ID" value="XM_008871543.1"/>
</dbReference>
<dbReference type="OrthoDB" id="291792at2759"/>
<dbReference type="InterPro" id="IPR026749">
    <property type="entry name" value="Tmem135"/>
</dbReference>
<organism evidence="2">
    <name type="scientific">Aphanomyces invadans</name>
    <dbReference type="NCBI Taxonomy" id="157072"/>
    <lineage>
        <taxon>Eukaryota</taxon>
        <taxon>Sar</taxon>
        <taxon>Stramenopiles</taxon>
        <taxon>Oomycota</taxon>
        <taxon>Saprolegniomycetes</taxon>
        <taxon>Saprolegniales</taxon>
        <taxon>Verrucalvaceae</taxon>
        <taxon>Aphanomyces</taxon>
    </lineage>
</organism>
<sequence length="546" mass="60914">MERVYSAVFGEDAQKQSLQHEIETRQDDVDYLQHRDDGVGLAIDQDSPVPPIEVHIRPLTPEFLEQHNLQMQHRQYHDVLPPPPPPSASSIAAAPLVTRPLPSSFKGPLTTELSELGGALKAGARAFVLAYGAKAFTALLLASRKWGVDDTNSYADALRLLSQSDTFRFGGFVGALVGSYRATEIVLNYVRGPCTPDDATHKAIAGAVCGLSLFLDTPSRRPVISLYIFIRMLDIYLRHASWQERIGIDKVLDDHPFLTTYSTEMLFALANGPIIYAAAYTPSYLPKSYYNFIIHAGNLSHHGTDYVLRRRHRGDIDASTGRVVAFTPCQPHFHRESCVAHAVKDWITDGVVRAARLYVPVHFTPLLLFKRRQLVSAPAKTLTQTALATLRSSAFLSSYQALVKVFLCATRNSFHEDYSLSALFGGFMAGLSLFCEDPKRRNELMLYTAVRGLDVVWAILQRHKAIARWLRWRHADVLFFCVAMSVILSRRPAHFKPTYLSLLRFVFGPSVVVSPSATLTTADERKIPSAMQRPSHRATSSQLVPQ</sequence>